<dbReference type="SUPFAM" id="SSF54403">
    <property type="entry name" value="Cystatin/monellin"/>
    <property type="match status" value="9"/>
</dbReference>
<feature type="domain" description="Cystatin" evidence="12">
    <location>
        <begin position="72"/>
        <end position="172"/>
    </location>
</feature>
<evidence type="ECO:0000256" key="8">
    <source>
        <dbReference type="ARBA" id="ARBA00023145"/>
    </source>
</evidence>
<feature type="domain" description="Cystatin" evidence="12">
    <location>
        <begin position="190"/>
        <end position="302"/>
    </location>
</feature>
<feature type="domain" description="Cystatin" evidence="12">
    <location>
        <begin position="977"/>
        <end position="1089"/>
    </location>
</feature>
<comment type="caution">
    <text evidence="15">The sequence shown here is derived from an EMBL/GenBank/DDBJ whole genome shotgun (WGS) entry which is preliminary data.</text>
</comment>
<keyword evidence="5" id="KW-0732">Signal</keyword>
<dbReference type="InterPro" id="IPR000169">
    <property type="entry name" value="Pept_cys_AS"/>
</dbReference>
<dbReference type="Proteomes" id="UP001516400">
    <property type="component" value="Unassembled WGS sequence"/>
</dbReference>
<evidence type="ECO:0000256" key="5">
    <source>
        <dbReference type="ARBA" id="ARBA00022729"/>
    </source>
</evidence>
<keyword evidence="2" id="KW-0645">Protease</keyword>
<dbReference type="InterPro" id="IPR013201">
    <property type="entry name" value="Prot_inhib_I29"/>
</dbReference>
<dbReference type="InterPro" id="IPR046350">
    <property type="entry name" value="Cystatin_sf"/>
</dbReference>
<feature type="domain" description="Cathepsin propeptide inhibitor" evidence="14">
    <location>
        <begin position="1243"/>
        <end position="1300"/>
    </location>
</feature>
<evidence type="ECO:0000256" key="4">
    <source>
        <dbReference type="ARBA" id="ARBA00022704"/>
    </source>
</evidence>
<dbReference type="InterPro" id="IPR000668">
    <property type="entry name" value="Peptidase_C1A_C"/>
</dbReference>
<dbReference type="GO" id="GO:0008234">
    <property type="term" value="F:cysteine-type peptidase activity"/>
    <property type="evidence" value="ECO:0007669"/>
    <property type="project" value="UniProtKB-KW"/>
</dbReference>
<protein>
    <recommendedName>
        <fullName evidence="17">Cysteine proteinase</fullName>
    </recommendedName>
</protein>
<evidence type="ECO:0000259" key="14">
    <source>
        <dbReference type="SMART" id="SM00848"/>
    </source>
</evidence>
<feature type="region of interest" description="Disordered" evidence="11">
    <location>
        <begin position="446"/>
        <end position="467"/>
    </location>
</feature>
<evidence type="ECO:0000256" key="10">
    <source>
        <dbReference type="ARBA" id="ARBA00023180"/>
    </source>
</evidence>
<keyword evidence="10" id="KW-0325">Glycoprotein</keyword>
<evidence type="ECO:0000259" key="12">
    <source>
        <dbReference type="SMART" id="SM00043"/>
    </source>
</evidence>
<keyword evidence="6" id="KW-0378">Hydrolase</keyword>
<dbReference type="CDD" id="cd02248">
    <property type="entry name" value="Peptidase_C1A"/>
    <property type="match status" value="1"/>
</dbReference>
<dbReference type="Gene3D" id="3.10.450.10">
    <property type="match status" value="9"/>
</dbReference>
<feature type="domain" description="Peptidase C1A papain C-terminal" evidence="13">
    <location>
        <begin position="1328"/>
        <end position="1545"/>
    </location>
</feature>
<dbReference type="SMART" id="SM00848">
    <property type="entry name" value="Inhibitor_I29"/>
    <property type="match status" value="1"/>
</dbReference>
<dbReference type="Pfam" id="PF00112">
    <property type="entry name" value="Peptidase_C1"/>
    <property type="match status" value="1"/>
</dbReference>
<evidence type="ECO:0000256" key="7">
    <source>
        <dbReference type="ARBA" id="ARBA00022807"/>
    </source>
</evidence>
<dbReference type="InterPro" id="IPR018073">
    <property type="entry name" value="Prot_inh_cystat_CS"/>
</dbReference>
<dbReference type="GO" id="GO:0006508">
    <property type="term" value="P:proteolysis"/>
    <property type="evidence" value="ECO:0007669"/>
    <property type="project" value="UniProtKB-KW"/>
</dbReference>
<dbReference type="InterPro" id="IPR000010">
    <property type="entry name" value="Cystatin_dom"/>
</dbReference>
<comment type="similarity">
    <text evidence="1">Belongs to the cystatin family.</text>
</comment>
<dbReference type="Pfam" id="PF00031">
    <property type="entry name" value="Cystatin"/>
    <property type="match status" value="9"/>
</dbReference>
<dbReference type="SMART" id="SM00043">
    <property type="entry name" value="CY"/>
    <property type="match status" value="9"/>
</dbReference>
<evidence type="ECO:0000256" key="11">
    <source>
        <dbReference type="SAM" id="MobiDB-lite"/>
    </source>
</evidence>
<sequence length="1547" mass="175392">MNLRIGISKCGENENSENCKKNLLDDLTKFCKVQVSINEDFKNPKVVKSHCENERRNPQKSNRTSSERHKRSLVGGKQKLSLRDPKVNQYLGEAVNYMNRKLSDGDTQLEITKVLSASSQVVSGMSYDFKVEMSNSCYENSINPCKNTAKICDVNVWDQPWMNSRIITINCGGSKISFNALEPLYRSKRSLLGGWSPSPIVNPKIIHHLKKLLTKLDSQSGKDNKLKVKEIISASSQVVAGTNWDIKAKIALSDCSKSDEKLIENCGDDKDKFETICEFKFWEKLPDKNGVRELDNVQINCEDPKLNVRSKREAHDTLVGGHNAVSNDDPRIIEHLNKLLPKLDSQSDKEHKFKIEKILSATSQVVAGTNWNIKAVVVLSDCLKSEEKKSVECGKNENSFKTTCNFKFWEKLPNKDGVQELGNIQMNCDEPNLNYRSKRDVYEKRRVEAHSHPSKRSVPGGWSSSSVDNPKITHHLKKLLTKLDAQSGKDNKLKVKEIISASSQVVAGTNWDIKAKVALSDCSKSDGKDIENCGDDKDKFETICEFKFWEKLPDKNGVRELDNIQVNCEDPKLNVRSKREVHDTLVGGHNAVSNDDPRIIEHLNKLLPKLDSQSDKEHKFKIEKILSATSQVVAGTNWNIKAIVVLSDCLKSEEKKSVECGKNENSFKTTCNFKFWEKLPNKDGVRELGNIQMNCDEPNLNYRSKRDVHEKRRVEAHSHPSKRSVPGGWSSSSVDNPKITHHLKKLLTKLDAQSGKDNKLKVKEIISASSQVVAGTNWDIKAKVALSDCSKSDGKDIENCGDDKDKFETICEFKFWEKLPDKNGMRELDNIQVNCEDPKLNVRSKREVHDTLVGGHNAVSNDDPRIIEHLNKLLPKLDSQSDKQHKLKIKKILSATSQVVAGTNWNIKAEVVLSDCLKSNEKKIDECGENENSFETTCKFKFWEKLPNKDGVREFESIQLSCDEPKLNYRSKRDVGQLIGGHSPLSNDDPRILKHLSSMLPQLDSQSGKEHKLKIKEIISAISQVVAGTNWIIKARVALSDCAKSEDKKPEDCGENQDNFESICTFKFWERLPDKNGIRTRDNINVNCDNQPKLNFRSKRDIELVGGEHEVDKGEPLIYDFLSKSLQHIDLNSPEENKFKVKEILSATRQVVAGDLWKIKVSLVLSDCSKNDITDWDQCGELQGAPTKICVVKVWDRPWIKQGRETNITCENQRHEYTFRTKRSHVERPILGQDDHDAHFAAFRDFEQKYNKQYSTYKERIYRFGVFLENMKYVKLLNENEQGTAVYGPTQFADITRKEFSKKLGYRSDLKAENEIDFLQAEIPDIQLPDSFDWREKNAVAAVKNQGSCGSCWAFSVTGNVEGQYAIKNGELLEFSEQELVDCDTVDEGCNGGLMDNAYRQIEKLGGLEQEKDYPYDGEDEQCHFNKNLTRVQLSGAVNISTDETEMAKWLVKNGPISIAINANAMQFYMGGVSHPYKFLCNPKNLDHGVLIVGYGVHTYPKFKKSLPFWIVKNSWGKSWGEQGYYRVYRGDGTCGVNQTPSSAILK</sequence>
<keyword evidence="8" id="KW-0865">Zymogen</keyword>
<dbReference type="CDD" id="cd00042">
    <property type="entry name" value="CY"/>
    <property type="match status" value="9"/>
</dbReference>
<dbReference type="SUPFAM" id="SSF54001">
    <property type="entry name" value="Cysteine proteinases"/>
    <property type="match status" value="1"/>
</dbReference>
<feature type="compositionally biased region" description="Basic and acidic residues" evidence="11">
    <location>
        <begin position="46"/>
        <end position="57"/>
    </location>
</feature>
<accession>A0ABD2PCI5</accession>
<reference evidence="15 16" key="1">
    <citation type="journal article" date="2021" name="BMC Biol.">
        <title>Horizontally acquired antibacterial genes associated with adaptive radiation of ladybird beetles.</title>
        <authorList>
            <person name="Li H.S."/>
            <person name="Tang X.F."/>
            <person name="Huang Y.H."/>
            <person name="Xu Z.Y."/>
            <person name="Chen M.L."/>
            <person name="Du X.Y."/>
            <person name="Qiu B.Y."/>
            <person name="Chen P.T."/>
            <person name="Zhang W."/>
            <person name="Slipinski A."/>
            <person name="Escalona H.E."/>
            <person name="Waterhouse R.M."/>
            <person name="Zwick A."/>
            <person name="Pang H."/>
        </authorList>
    </citation>
    <scope>NUCLEOTIDE SEQUENCE [LARGE SCALE GENOMIC DNA]</scope>
    <source>
        <strain evidence="15">SYSU2018</strain>
    </source>
</reference>
<dbReference type="EMBL" id="JABFTP020000185">
    <property type="protein sequence ID" value="KAL3288506.1"/>
    <property type="molecule type" value="Genomic_DNA"/>
</dbReference>
<name>A0ABD2PCI5_9CUCU</name>
<dbReference type="PRINTS" id="PR00705">
    <property type="entry name" value="PAPAIN"/>
</dbReference>
<dbReference type="Gene3D" id="3.90.70.10">
    <property type="entry name" value="Cysteine proteinases"/>
    <property type="match status" value="1"/>
</dbReference>
<dbReference type="PANTHER" id="PTHR46186">
    <property type="entry name" value="CYSTATIN"/>
    <property type="match status" value="1"/>
</dbReference>
<dbReference type="SMART" id="SM00645">
    <property type="entry name" value="Pept_C1"/>
    <property type="match status" value="1"/>
</dbReference>
<dbReference type="InterPro" id="IPR038765">
    <property type="entry name" value="Papain-like_cys_pep_sf"/>
</dbReference>
<evidence type="ECO:0000259" key="13">
    <source>
        <dbReference type="SMART" id="SM00645"/>
    </source>
</evidence>
<keyword evidence="9" id="KW-1015">Disulfide bond</keyword>
<evidence type="ECO:0000256" key="2">
    <source>
        <dbReference type="ARBA" id="ARBA00022670"/>
    </source>
</evidence>
<evidence type="ECO:0000256" key="6">
    <source>
        <dbReference type="ARBA" id="ARBA00022801"/>
    </source>
</evidence>
<feature type="domain" description="Cystatin" evidence="12">
    <location>
        <begin position="851"/>
        <end position="963"/>
    </location>
</feature>
<feature type="domain" description="Cystatin" evidence="12">
    <location>
        <begin position="457"/>
        <end position="567"/>
    </location>
</feature>
<feature type="domain" description="Cystatin" evidence="12">
    <location>
        <begin position="317"/>
        <end position="429"/>
    </location>
</feature>
<dbReference type="PROSITE" id="PS00640">
    <property type="entry name" value="THIOL_PROTEASE_ASN"/>
    <property type="match status" value="1"/>
</dbReference>
<feature type="domain" description="Cystatin" evidence="12">
    <location>
        <begin position="1103"/>
        <end position="1211"/>
    </location>
</feature>
<dbReference type="PANTHER" id="PTHR46186:SF2">
    <property type="entry name" value="CYSTATIN"/>
    <property type="match status" value="1"/>
</dbReference>
<evidence type="ECO:0000313" key="16">
    <source>
        <dbReference type="Proteomes" id="UP001516400"/>
    </source>
</evidence>
<feature type="domain" description="Cystatin" evidence="12">
    <location>
        <begin position="724"/>
        <end position="836"/>
    </location>
</feature>
<evidence type="ECO:0000256" key="9">
    <source>
        <dbReference type="ARBA" id="ARBA00023157"/>
    </source>
</evidence>
<keyword evidence="16" id="KW-1185">Reference proteome</keyword>
<dbReference type="PROSITE" id="PS00639">
    <property type="entry name" value="THIOL_PROTEASE_HIS"/>
    <property type="match status" value="1"/>
</dbReference>
<feature type="region of interest" description="Disordered" evidence="11">
    <location>
        <begin position="46"/>
        <end position="78"/>
    </location>
</feature>
<evidence type="ECO:0008006" key="17">
    <source>
        <dbReference type="Google" id="ProtNLM"/>
    </source>
</evidence>
<keyword evidence="4" id="KW-0789">Thiol protease inhibitor</keyword>
<evidence type="ECO:0000313" key="15">
    <source>
        <dbReference type="EMBL" id="KAL3288506.1"/>
    </source>
</evidence>
<feature type="domain" description="Cystatin" evidence="12">
    <location>
        <begin position="584"/>
        <end position="696"/>
    </location>
</feature>
<dbReference type="PROSITE" id="PS00287">
    <property type="entry name" value="CYSTATIN"/>
    <property type="match status" value="7"/>
</dbReference>
<evidence type="ECO:0000256" key="3">
    <source>
        <dbReference type="ARBA" id="ARBA00022690"/>
    </source>
</evidence>
<proteinExistence type="inferred from homology"/>
<evidence type="ECO:0000256" key="1">
    <source>
        <dbReference type="ARBA" id="ARBA00009403"/>
    </source>
</evidence>
<dbReference type="InterPro" id="IPR039417">
    <property type="entry name" value="Peptidase_C1A_papain-like"/>
</dbReference>
<dbReference type="InterPro" id="IPR025661">
    <property type="entry name" value="Pept_asp_AS"/>
</dbReference>
<feature type="compositionally biased region" description="Basic and acidic residues" evidence="11">
    <location>
        <begin position="704"/>
        <end position="718"/>
    </location>
</feature>
<keyword evidence="3" id="KW-0646">Protease inhibitor</keyword>
<keyword evidence="7" id="KW-0788">Thiol protease</keyword>
<dbReference type="InterPro" id="IPR025660">
    <property type="entry name" value="Pept_his_AS"/>
</dbReference>
<dbReference type="Pfam" id="PF08246">
    <property type="entry name" value="Inhibitor_I29"/>
    <property type="match status" value="1"/>
</dbReference>
<organism evidence="15 16">
    <name type="scientific">Cryptolaemus montrouzieri</name>
    <dbReference type="NCBI Taxonomy" id="559131"/>
    <lineage>
        <taxon>Eukaryota</taxon>
        <taxon>Metazoa</taxon>
        <taxon>Ecdysozoa</taxon>
        <taxon>Arthropoda</taxon>
        <taxon>Hexapoda</taxon>
        <taxon>Insecta</taxon>
        <taxon>Pterygota</taxon>
        <taxon>Neoptera</taxon>
        <taxon>Endopterygota</taxon>
        <taxon>Coleoptera</taxon>
        <taxon>Polyphaga</taxon>
        <taxon>Cucujiformia</taxon>
        <taxon>Coccinelloidea</taxon>
        <taxon>Coccinellidae</taxon>
        <taxon>Scymninae</taxon>
        <taxon>Scymnini</taxon>
        <taxon>Cryptolaemus</taxon>
    </lineage>
</organism>
<dbReference type="FunFam" id="3.90.70.10:FF:000130">
    <property type="entry name" value="Cysteine proteinase 1"/>
    <property type="match status" value="1"/>
</dbReference>
<feature type="region of interest" description="Disordered" evidence="11">
    <location>
        <begin position="703"/>
        <end position="734"/>
    </location>
</feature>
<dbReference type="GO" id="GO:0004869">
    <property type="term" value="F:cysteine-type endopeptidase inhibitor activity"/>
    <property type="evidence" value="ECO:0007669"/>
    <property type="project" value="UniProtKB-KW"/>
</dbReference>
<dbReference type="PROSITE" id="PS00139">
    <property type="entry name" value="THIOL_PROTEASE_CYS"/>
    <property type="match status" value="1"/>
</dbReference>
<gene>
    <name evidence="15" type="ORF">HHI36_002947</name>
</gene>